<protein>
    <recommendedName>
        <fullName evidence="2">Tyrosine-protein phosphatase domain-containing protein</fullName>
    </recommendedName>
</protein>
<dbReference type="PROSITE" id="PS51257">
    <property type="entry name" value="PROKAR_LIPOPROTEIN"/>
    <property type="match status" value="1"/>
</dbReference>
<dbReference type="Pfam" id="PF00102">
    <property type="entry name" value="Y_phosphatase"/>
    <property type="match status" value="1"/>
</dbReference>
<dbReference type="PANTHER" id="PTHR19134">
    <property type="entry name" value="RECEPTOR-TYPE TYROSINE-PROTEIN PHOSPHATASE"/>
    <property type="match status" value="1"/>
</dbReference>
<proteinExistence type="predicted"/>
<feature type="non-terminal residue" evidence="3">
    <location>
        <position position="1"/>
    </location>
</feature>
<keyword evidence="4" id="KW-1185">Reference proteome</keyword>
<name>A0A7R9GII2_9CRUS</name>
<dbReference type="EMBL" id="OA885918">
    <property type="protein sequence ID" value="CAD7282472.1"/>
    <property type="molecule type" value="Genomic_DNA"/>
</dbReference>
<dbReference type="PANTHER" id="PTHR19134:SF449">
    <property type="entry name" value="TYROSINE-PROTEIN PHOSPHATASE 1"/>
    <property type="match status" value="1"/>
</dbReference>
<dbReference type="Gene3D" id="3.90.190.10">
    <property type="entry name" value="Protein tyrosine phosphatase superfamily"/>
    <property type="match status" value="1"/>
</dbReference>
<evidence type="ECO:0000313" key="3">
    <source>
        <dbReference type="EMBL" id="CAD7282472.1"/>
    </source>
</evidence>
<feature type="chain" id="PRO_5036210853" description="Tyrosine-protein phosphatase domain-containing protein" evidence="1">
    <location>
        <begin position="21"/>
        <end position="222"/>
    </location>
</feature>
<dbReference type="InterPro" id="IPR000242">
    <property type="entry name" value="PTP_cat"/>
</dbReference>
<gene>
    <name evidence="3" type="ORF">NMOB1V02_LOCUS10096</name>
</gene>
<dbReference type="Proteomes" id="UP000678499">
    <property type="component" value="Unassembled WGS sequence"/>
</dbReference>
<evidence type="ECO:0000259" key="2">
    <source>
        <dbReference type="PROSITE" id="PS50055"/>
    </source>
</evidence>
<evidence type="ECO:0000313" key="4">
    <source>
        <dbReference type="Proteomes" id="UP000678499"/>
    </source>
</evidence>
<dbReference type="EMBL" id="CAJPEX010003881">
    <property type="protein sequence ID" value="CAG0922624.1"/>
    <property type="molecule type" value="Genomic_DNA"/>
</dbReference>
<reference evidence="3" key="1">
    <citation type="submission" date="2020-11" db="EMBL/GenBank/DDBJ databases">
        <authorList>
            <person name="Tran Van P."/>
        </authorList>
    </citation>
    <scope>NUCLEOTIDE SEQUENCE</scope>
</reference>
<keyword evidence="1" id="KW-0732">Signal</keyword>
<dbReference type="InterPro" id="IPR050348">
    <property type="entry name" value="Protein-Tyr_Phosphatase"/>
</dbReference>
<dbReference type="SUPFAM" id="SSF52799">
    <property type="entry name" value="(Phosphotyrosine protein) phosphatases II"/>
    <property type="match status" value="1"/>
</dbReference>
<dbReference type="AlphaFoldDB" id="A0A7R9GII2"/>
<accession>A0A7R9GII2</accession>
<sequence>MLRIVSSILALFFAMSCCSRHDPEDFLNDEDIALELIGPYAGNTVNTLAHLDVSPLNAKPSVMGTDSSCTEGGRLDKGYTRPKEYVVTEWPVKENVVPDFWSLVYDHDCPAIVVLCTPERSPDENFNYGEDDDVDDVPVQGLAFFRTNRMGKLFWCRPYSIVSLTELMAGVKAEPKTCQLFQLTCWPEGHKVPLSTNSLVELMNMVERWRAKTDYGPVVVVS</sequence>
<evidence type="ECO:0000256" key="1">
    <source>
        <dbReference type="SAM" id="SignalP"/>
    </source>
</evidence>
<dbReference type="GO" id="GO:0004725">
    <property type="term" value="F:protein tyrosine phosphatase activity"/>
    <property type="evidence" value="ECO:0007669"/>
    <property type="project" value="InterPro"/>
</dbReference>
<feature type="signal peptide" evidence="1">
    <location>
        <begin position="1"/>
        <end position="20"/>
    </location>
</feature>
<organism evidence="3">
    <name type="scientific">Notodromas monacha</name>
    <dbReference type="NCBI Taxonomy" id="399045"/>
    <lineage>
        <taxon>Eukaryota</taxon>
        <taxon>Metazoa</taxon>
        <taxon>Ecdysozoa</taxon>
        <taxon>Arthropoda</taxon>
        <taxon>Crustacea</taxon>
        <taxon>Oligostraca</taxon>
        <taxon>Ostracoda</taxon>
        <taxon>Podocopa</taxon>
        <taxon>Podocopida</taxon>
        <taxon>Cypridocopina</taxon>
        <taxon>Cypridoidea</taxon>
        <taxon>Cyprididae</taxon>
        <taxon>Notodromas</taxon>
    </lineage>
</organism>
<feature type="domain" description="Tyrosine-protein phosphatase" evidence="2">
    <location>
        <begin position="37"/>
        <end position="222"/>
    </location>
</feature>
<dbReference type="PROSITE" id="PS50055">
    <property type="entry name" value="TYR_PHOSPHATASE_PTP"/>
    <property type="match status" value="1"/>
</dbReference>
<dbReference type="OrthoDB" id="6144703at2759"/>
<dbReference type="InterPro" id="IPR029021">
    <property type="entry name" value="Prot-tyrosine_phosphatase-like"/>
</dbReference>